<reference evidence="2 3" key="1">
    <citation type="journal article" date="2017" name="Front. Microbiol.">
        <title>Genomic Characterization of Dairy Associated Leuconostoc Species and Diversity of Leuconostocs in Undefined Mixed Mesophilic Starter Cultures.</title>
        <authorList>
            <person name="Frantzen C.A."/>
            <person name="Kot W."/>
            <person name="Pedersen T.B."/>
            <person name="Ardo Y.M."/>
            <person name="Broadbent J.R."/>
            <person name="Neve H."/>
            <person name="Hansen L.H."/>
            <person name="Dal Bello F."/>
            <person name="Ostlie H.M."/>
            <person name="Kleppen H.P."/>
            <person name="Vogensen F.K."/>
            <person name="Holo H."/>
        </authorList>
    </citation>
    <scope>NUCLEOTIDE SEQUENCE [LARGE SCALE GENOMIC DNA]</scope>
    <source>
        <strain evidence="2 3">LMGCF08</strain>
    </source>
</reference>
<evidence type="ECO:0000256" key="1">
    <source>
        <dbReference type="SAM" id="MobiDB-lite"/>
    </source>
</evidence>
<accession>A0A1X0VCR4</accession>
<evidence type="ECO:0000313" key="3">
    <source>
        <dbReference type="Proteomes" id="UP000192288"/>
    </source>
</evidence>
<sequence>MSLFDIFKKKPTEKKLDQTPEPEPQAPKTWRNTSDANEFFEGYQAAIAALESEGKSASAETLRADKTQLQLNFIDRFEVETQRQITKITDLDERTDAIIKAIATVRAYNADMPIQVRTRLAQAKRNLIGETK</sequence>
<evidence type="ECO:0000313" key="2">
    <source>
        <dbReference type="EMBL" id="ORI97503.1"/>
    </source>
</evidence>
<feature type="region of interest" description="Disordered" evidence="1">
    <location>
        <begin position="1"/>
        <end position="31"/>
    </location>
</feature>
<name>A0A1X0VCR4_LEUPS</name>
<organism evidence="2 3">
    <name type="scientific">Leuconostoc pseudomesenteroides</name>
    <dbReference type="NCBI Taxonomy" id="33968"/>
    <lineage>
        <taxon>Bacteria</taxon>
        <taxon>Bacillati</taxon>
        <taxon>Bacillota</taxon>
        <taxon>Bacilli</taxon>
        <taxon>Lactobacillales</taxon>
        <taxon>Lactobacillaceae</taxon>
        <taxon>Leuconostoc</taxon>
    </lineage>
</organism>
<dbReference type="AlphaFoldDB" id="A0A1X0VCR4"/>
<protein>
    <submittedName>
        <fullName evidence="2">GTP-binding protein</fullName>
    </submittedName>
</protein>
<feature type="compositionally biased region" description="Basic and acidic residues" evidence="1">
    <location>
        <begin position="1"/>
        <end position="18"/>
    </location>
</feature>
<dbReference type="Proteomes" id="UP000192288">
    <property type="component" value="Unassembled WGS sequence"/>
</dbReference>
<gene>
    <name evidence="2" type="ORF">BMR96_06805</name>
</gene>
<dbReference type="STRING" id="33968.BMS77_07510"/>
<dbReference type="EMBL" id="MPLS01000023">
    <property type="protein sequence ID" value="ORI97503.1"/>
    <property type="molecule type" value="Genomic_DNA"/>
</dbReference>
<proteinExistence type="predicted"/>
<dbReference type="eggNOG" id="ENOG5032QFB">
    <property type="taxonomic scope" value="Bacteria"/>
</dbReference>
<comment type="caution">
    <text evidence="2">The sequence shown here is derived from an EMBL/GenBank/DDBJ whole genome shotgun (WGS) entry which is preliminary data.</text>
</comment>
<dbReference type="RefSeq" id="WP_080519421.1">
    <property type="nucleotide sequence ID" value="NZ_MPLS01000023.1"/>
</dbReference>